<comment type="caution">
    <text evidence="1">The sequence shown here is derived from an EMBL/GenBank/DDBJ whole genome shotgun (WGS) entry which is preliminary data.</text>
</comment>
<evidence type="ECO:0000313" key="1">
    <source>
        <dbReference type="EMBL" id="KAH7281242.1"/>
    </source>
</evidence>
<sequence length="70" mass="8593">MYIYIYVYIYIYINTYIHLQIHVHIHVGMHMDTNMLKIKLQKVYCNESNQSKRKLICASPHSLIQFQHFY</sequence>
<name>A0A8T2QB43_CERRI</name>
<dbReference type="EMBL" id="CM035441">
    <property type="protein sequence ID" value="KAH7281242.1"/>
    <property type="molecule type" value="Genomic_DNA"/>
</dbReference>
<dbReference type="Proteomes" id="UP000825935">
    <property type="component" value="Chromosome 36"/>
</dbReference>
<dbReference type="AlphaFoldDB" id="A0A8T2QB43"/>
<organism evidence="1 2">
    <name type="scientific">Ceratopteris richardii</name>
    <name type="common">Triangle waterfern</name>
    <dbReference type="NCBI Taxonomy" id="49495"/>
    <lineage>
        <taxon>Eukaryota</taxon>
        <taxon>Viridiplantae</taxon>
        <taxon>Streptophyta</taxon>
        <taxon>Embryophyta</taxon>
        <taxon>Tracheophyta</taxon>
        <taxon>Polypodiopsida</taxon>
        <taxon>Polypodiidae</taxon>
        <taxon>Polypodiales</taxon>
        <taxon>Pteridineae</taxon>
        <taxon>Pteridaceae</taxon>
        <taxon>Parkerioideae</taxon>
        <taxon>Ceratopteris</taxon>
    </lineage>
</organism>
<reference evidence="1" key="1">
    <citation type="submission" date="2021-08" db="EMBL/GenBank/DDBJ databases">
        <title>WGS assembly of Ceratopteris richardii.</title>
        <authorList>
            <person name="Marchant D.B."/>
            <person name="Chen G."/>
            <person name="Jenkins J."/>
            <person name="Shu S."/>
            <person name="Leebens-Mack J."/>
            <person name="Grimwood J."/>
            <person name="Schmutz J."/>
            <person name="Soltis P."/>
            <person name="Soltis D."/>
            <person name="Chen Z.-H."/>
        </authorList>
    </citation>
    <scope>NUCLEOTIDE SEQUENCE</scope>
    <source>
        <strain evidence="1">Whitten #5841</strain>
        <tissue evidence="1">Leaf</tissue>
    </source>
</reference>
<accession>A0A8T2QB43</accession>
<proteinExistence type="predicted"/>
<evidence type="ECO:0000313" key="2">
    <source>
        <dbReference type="Proteomes" id="UP000825935"/>
    </source>
</evidence>
<keyword evidence="2" id="KW-1185">Reference proteome</keyword>
<protein>
    <submittedName>
        <fullName evidence="1">Uncharacterized protein</fullName>
    </submittedName>
</protein>
<gene>
    <name evidence="1" type="ORF">KP509_36G037200</name>
</gene>